<reference evidence="2" key="1">
    <citation type="submission" date="2023-05" db="EMBL/GenBank/DDBJ databases">
        <title>Nepenthes gracilis genome sequencing.</title>
        <authorList>
            <person name="Fukushima K."/>
        </authorList>
    </citation>
    <scope>NUCLEOTIDE SEQUENCE</scope>
    <source>
        <strain evidence="2">SING2019-196</strain>
    </source>
</reference>
<organism evidence="2 3">
    <name type="scientific">Nepenthes gracilis</name>
    <name type="common">Slender pitcher plant</name>
    <dbReference type="NCBI Taxonomy" id="150966"/>
    <lineage>
        <taxon>Eukaryota</taxon>
        <taxon>Viridiplantae</taxon>
        <taxon>Streptophyta</taxon>
        <taxon>Embryophyta</taxon>
        <taxon>Tracheophyta</taxon>
        <taxon>Spermatophyta</taxon>
        <taxon>Magnoliopsida</taxon>
        <taxon>eudicotyledons</taxon>
        <taxon>Gunneridae</taxon>
        <taxon>Pentapetalae</taxon>
        <taxon>Caryophyllales</taxon>
        <taxon>Nepenthaceae</taxon>
        <taxon>Nepenthes</taxon>
    </lineage>
</organism>
<keyword evidence="3" id="KW-1185">Reference proteome</keyword>
<evidence type="ECO:0000313" key="3">
    <source>
        <dbReference type="Proteomes" id="UP001279734"/>
    </source>
</evidence>
<gene>
    <name evidence="2" type="ORF">Nepgr_017867</name>
</gene>
<sequence length="212" mass="24407">MVENDVEIPAVPIHNQDQEQLINNCSNPNAPNDVQSTTISSILVRRTTRVRKAPEYLKEFHCHQVSQTSPTRLSPQTTSGKQYPIKNHISYQKLSPTFRHFSATITSHSEPQTYAQAIRNEKWREAIENELNALEQNKTWTITNLPFGKKAIGCRYVFKLKFNSDWSIERYKCRLVAKRYTQQEGIDYHETFSPVAKLTTVRCLLAIAAIRG</sequence>
<feature type="domain" description="Reverse transcriptase Ty1/copia-type" evidence="1">
    <location>
        <begin position="137"/>
        <end position="210"/>
    </location>
</feature>
<evidence type="ECO:0000259" key="1">
    <source>
        <dbReference type="Pfam" id="PF07727"/>
    </source>
</evidence>
<dbReference type="AlphaFoldDB" id="A0AAD3STI0"/>
<dbReference type="Pfam" id="PF07727">
    <property type="entry name" value="RVT_2"/>
    <property type="match status" value="1"/>
</dbReference>
<dbReference type="Proteomes" id="UP001279734">
    <property type="component" value="Unassembled WGS sequence"/>
</dbReference>
<dbReference type="InterPro" id="IPR013103">
    <property type="entry name" value="RVT_2"/>
</dbReference>
<proteinExistence type="predicted"/>
<evidence type="ECO:0000313" key="2">
    <source>
        <dbReference type="EMBL" id="GMH16026.1"/>
    </source>
</evidence>
<accession>A0AAD3STI0</accession>
<comment type="caution">
    <text evidence="2">The sequence shown here is derived from an EMBL/GenBank/DDBJ whole genome shotgun (WGS) entry which is preliminary data.</text>
</comment>
<name>A0AAD3STI0_NEPGR</name>
<dbReference type="EMBL" id="BSYO01000016">
    <property type="protein sequence ID" value="GMH16026.1"/>
    <property type="molecule type" value="Genomic_DNA"/>
</dbReference>
<protein>
    <recommendedName>
        <fullName evidence="1">Reverse transcriptase Ty1/copia-type domain-containing protein</fullName>
    </recommendedName>
</protein>